<proteinExistence type="predicted"/>
<evidence type="ECO:0000256" key="1">
    <source>
        <dbReference type="ARBA" id="ARBA00022801"/>
    </source>
</evidence>
<dbReference type="OrthoDB" id="9771666at2"/>
<dbReference type="SUPFAM" id="SSF53474">
    <property type="entry name" value="alpha/beta-Hydrolases"/>
    <property type="match status" value="1"/>
</dbReference>
<organism evidence="3">
    <name type="scientific">Aureimonas frigidaquae</name>
    <dbReference type="NCBI Taxonomy" id="424757"/>
    <lineage>
        <taxon>Bacteria</taxon>
        <taxon>Pseudomonadati</taxon>
        <taxon>Pseudomonadota</taxon>
        <taxon>Alphaproteobacteria</taxon>
        <taxon>Hyphomicrobiales</taxon>
        <taxon>Aurantimonadaceae</taxon>
        <taxon>Aureimonas</taxon>
    </lineage>
</organism>
<keyword evidence="1" id="KW-0378">Hydrolase</keyword>
<dbReference type="InterPro" id="IPR049492">
    <property type="entry name" value="BD-FAE-like_dom"/>
</dbReference>
<name>A0A0P0Z2C0_9HYPH</name>
<sequence length="275" mass="29413">MGLFLAGCASQAVDLITPRSGYTLSQDLAYGPDPRQRYDLYIPDGATGQTPLVVFIHGGSWDSGSKDIYRFLGQAFTKEGFILAVPNYRLYPEVTFPAFVKDGARALAAIDTALLRGVDGVPGGRRPLALMGHSAGAQIAALLAFDPHYLLEAGSTPRRLSAFVGLAGPYDFLPLTDPRYQRIFPPATRAASQPVRFARNGGPPALLIHGRADETVAITNTQSMGRAIEAAGGSVEVELFDKVDHIGPIASFVTAVPLGDPAIRRAVFDFLKQRS</sequence>
<feature type="domain" description="BD-FAE-like" evidence="2">
    <location>
        <begin position="39"/>
        <end position="224"/>
    </location>
</feature>
<dbReference type="GO" id="GO:0016787">
    <property type="term" value="F:hydrolase activity"/>
    <property type="evidence" value="ECO:0007669"/>
    <property type="project" value="UniProtKB-KW"/>
</dbReference>
<dbReference type="EMBL" id="LC066377">
    <property type="protein sequence ID" value="BAT28210.1"/>
    <property type="molecule type" value="Genomic_DNA"/>
</dbReference>
<evidence type="ECO:0000313" key="3">
    <source>
        <dbReference type="EMBL" id="BAT28210.1"/>
    </source>
</evidence>
<dbReference type="InterPro" id="IPR029058">
    <property type="entry name" value="AB_hydrolase_fold"/>
</dbReference>
<accession>A0A0P0Z2C0</accession>
<dbReference type="AlphaFoldDB" id="A0A0P0Z2C0"/>
<dbReference type="Gene3D" id="3.40.50.1820">
    <property type="entry name" value="alpha/beta hydrolase"/>
    <property type="match status" value="1"/>
</dbReference>
<protein>
    <submittedName>
        <fullName evidence="3">Carboxylesterase family protein</fullName>
    </submittedName>
</protein>
<dbReference type="PANTHER" id="PTHR48081">
    <property type="entry name" value="AB HYDROLASE SUPERFAMILY PROTEIN C4A8.06C"/>
    <property type="match status" value="1"/>
</dbReference>
<dbReference type="Pfam" id="PF20434">
    <property type="entry name" value="BD-FAE"/>
    <property type="match status" value="1"/>
</dbReference>
<dbReference type="InterPro" id="IPR050300">
    <property type="entry name" value="GDXG_lipolytic_enzyme"/>
</dbReference>
<dbReference type="PANTHER" id="PTHR48081:SF9">
    <property type="entry name" value="CARBOXYLESTERASE"/>
    <property type="match status" value="1"/>
</dbReference>
<evidence type="ECO:0000259" key="2">
    <source>
        <dbReference type="Pfam" id="PF20434"/>
    </source>
</evidence>
<reference evidence="3" key="1">
    <citation type="journal article" date="2015" name="Proc. Natl. Acad. Sci. U.S.A.">
        <title>Bacterial clade with the ribosomal RNA operon on a small plasmid rather than the chromosome.</title>
        <authorList>
            <person name="Anda M."/>
            <person name="Ohtsubo Y."/>
            <person name="Okubo T."/>
            <person name="Sugawara M."/>
            <person name="Nagata Y."/>
            <person name="Tsuda M."/>
            <person name="Minamisawa K."/>
            <person name="Mitsui H."/>
        </authorList>
    </citation>
    <scope>NUCLEOTIDE SEQUENCE</scope>
    <source>
        <strain evidence="3">JCM 14755</strain>
    </source>
</reference>